<dbReference type="PANTHER" id="PTHR33136">
    <property type="entry name" value="RAPID ALKALINIZATION FACTOR-LIKE"/>
    <property type="match status" value="1"/>
</dbReference>
<keyword evidence="9" id="KW-1185">Reference proteome</keyword>
<evidence type="ECO:0000256" key="7">
    <source>
        <dbReference type="SAM" id="SignalP"/>
    </source>
</evidence>
<keyword evidence="6" id="KW-1015">Disulfide bond</keyword>
<evidence type="ECO:0000256" key="4">
    <source>
        <dbReference type="ARBA" id="ARBA00022702"/>
    </source>
</evidence>
<evidence type="ECO:0000313" key="9">
    <source>
        <dbReference type="Proteomes" id="UP000091857"/>
    </source>
</evidence>
<dbReference type="GO" id="GO:0019722">
    <property type="term" value="P:calcium-mediated signaling"/>
    <property type="evidence" value="ECO:0000318"/>
    <property type="project" value="GO_Central"/>
</dbReference>
<comment type="similarity">
    <text evidence="2">Belongs to the plant rapid alkalinization factor (RALF) family.</text>
</comment>
<dbReference type="PANTHER" id="PTHR33136:SF13">
    <property type="entry name" value="OS10G0328900 PROTEIN"/>
    <property type="match status" value="1"/>
</dbReference>
<dbReference type="AlphaFoldDB" id="A0A2C9VW11"/>
<dbReference type="Pfam" id="PF05498">
    <property type="entry name" value="RALF"/>
    <property type="match status" value="1"/>
</dbReference>
<comment type="subcellular location">
    <subcellularLocation>
        <location evidence="1">Secreted</location>
    </subcellularLocation>
</comment>
<dbReference type="GO" id="GO:0040008">
    <property type="term" value="P:regulation of growth"/>
    <property type="evidence" value="ECO:0007669"/>
    <property type="project" value="UniProtKB-ARBA"/>
</dbReference>
<feature type="chain" id="PRO_5012994049" description="Rapid alkalinization factor 1" evidence="7">
    <location>
        <begin position="28"/>
        <end position="117"/>
    </location>
</feature>
<evidence type="ECO:0000256" key="5">
    <source>
        <dbReference type="ARBA" id="ARBA00022729"/>
    </source>
</evidence>
<evidence type="ECO:0000313" key="8">
    <source>
        <dbReference type="EMBL" id="OAY49540.1"/>
    </source>
</evidence>
<evidence type="ECO:0000256" key="3">
    <source>
        <dbReference type="ARBA" id="ARBA00022525"/>
    </source>
</evidence>
<organism evidence="8 9">
    <name type="scientific">Manihot esculenta</name>
    <name type="common">Cassava</name>
    <name type="synonym">Jatropha manihot</name>
    <dbReference type="NCBI Taxonomy" id="3983"/>
    <lineage>
        <taxon>Eukaryota</taxon>
        <taxon>Viridiplantae</taxon>
        <taxon>Streptophyta</taxon>
        <taxon>Embryophyta</taxon>
        <taxon>Tracheophyta</taxon>
        <taxon>Spermatophyta</taxon>
        <taxon>Magnoliopsida</taxon>
        <taxon>eudicotyledons</taxon>
        <taxon>Gunneridae</taxon>
        <taxon>Pentapetalae</taxon>
        <taxon>rosids</taxon>
        <taxon>fabids</taxon>
        <taxon>Malpighiales</taxon>
        <taxon>Euphorbiaceae</taxon>
        <taxon>Crotonoideae</taxon>
        <taxon>Manihoteae</taxon>
        <taxon>Manihot</taxon>
    </lineage>
</organism>
<keyword evidence="5 7" id="KW-0732">Signal</keyword>
<dbReference type="InterPro" id="IPR008801">
    <property type="entry name" value="RALF"/>
</dbReference>
<evidence type="ECO:0000256" key="6">
    <source>
        <dbReference type="ARBA" id="ARBA00023157"/>
    </source>
</evidence>
<gene>
    <name evidence="8" type="ORF">MANES_05G064300v8</name>
</gene>
<dbReference type="Gramene" id="Manes.05G064300.1.v8.1">
    <property type="protein sequence ID" value="Manes.05G064300.1.v8.1.CDS.1"/>
    <property type="gene ID" value="Manes.05G064300.v8.1"/>
</dbReference>
<proteinExistence type="inferred from homology"/>
<protein>
    <recommendedName>
        <fullName evidence="10">Rapid alkalinization factor 1</fullName>
    </recommendedName>
</protein>
<name>A0A2C9VW11_MANES</name>
<dbReference type="GO" id="GO:0005179">
    <property type="term" value="F:hormone activity"/>
    <property type="evidence" value="ECO:0007669"/>
    <property type="project" value="UniProtKB-KW"/>
</dbReference>
<accession>A0A2C9VW11</accession>
<comment type="caution">
    <text evidence="8">The sequence shown here is derived from an EMBL/GenBank/DDBJ whole genome shotgun (WGS) entry which is preliminary data.</text>
</comment>
<sequence>MANPSIFLLTFYLLLSALIISSPAVDASGDHKLGWIPTKAQCQGSLAECIGEDELHMGSEISRRILQTTTTQYISYGALQRDTVPCSQRGASYYNCQPGAQANPYSRGCSAITRCRT</sequence>
<keyword evidence="4" id="KW-0372">Hormone</keyword>
<keyword evidence="3" id="KW-0964">Secreted</keyword>
<reference evidence="9" key="1">
    <citation type="journal article" date="2016" name="Nat. Biotechnol.">
        <title>Sequencing wild and cultivated cassava and related species reveals extensive interspecific hybridization and genetic diversity.</title>
        <authorList>
            <person name="Bredeson J.V."/>
            <person name="Lyons J.B."/>
            <person name="Prochnik S.E."/>
            <person name="Wu G.A."/>
            <person name="Ha C.M."/>
            <person name="Edsinger-Gonzales E."/>
            <person name="Grimwood J."/>
            <person name="Schmutz J."/>
            <person name="Rabbi I.Y."/>
            <person name="Egesi C."/>
            <person name="Nauluvula P."/>
            <person name="Lebot V."/>
            <person name="Ndunguru J."/>
            <person name="Mkamilo G."/>
            <person name="Bart R.S."/>
            <person name="Setter T.L."/>
            <person name="Gleadow R.M."/>
            <person name="Kulakow P."/>
            <person name="Ferguson M.E."/>
            <person name="Rounsley S."/>
            <person name="Rokhsar D.S."/>
        </authorList>
    </citation>
    <scope>NUCLEOTIDE SEQUENCE [LARGE SCALE GENOMIC DNA]</scope>
    <source>
        <strain evidence="9">cv. AM560-2</strain>
    </source>
</reference>
<evidence type="ECO:0000256" key="1">
    <source>
        <dbReference type="ARBA" id="ARBA00004613"/>
    </source>
</evidence>
<dbReference type="GO" id="GO:0005576">
    <property type="term" value="C:extracellular region"/>
    <property type="evidence" value="ECO:0007669"/>
    <property type="project" value="UniProtKB-SubCell"/>
</dbReference>
<dbReference type="Proteomes" id="UP000091857">
    <property type="component" value="Chromosome 5"/>
</dbReference>
<evidence type="ECO:0000256" key="2">
    <source>
        <dbReference type="ARBA" id="ARBA00009178"/>
    </source>
</evidence>
<feature type="signal peptide" evidence="7">
    <location>
        <begin position="1"/>
        <end position="27"/>
    </location>
</feature>
<evidence type="ECO:0008006" key="10">
    <source>
        <dbReference type="Google" id="ProtNLM"/>
    </source>
</evidence>
<dbReference type="OMA" id="GDHHYHN"/>
<dbReference type="EMBL" id="CM004391">
    <property type="protein sequence ID" value="OAY49540.1"/>
    <property type="molecule type" value="Genomic_DNA"/>
</dbReference>